<keyword evidence="3" id="KW-0378">Hydrolase</keyword>
<dbReference type="InterPro" id="IPR002125">
    <property type="entry name" value="CMP_dCMP_dom"/>
</dbReference>
<evidence type="ECO:0000313" key="6">
    <source>
        <dbReference type="EMBL" id="MUI58918.1"/>
    </source>
</evidence>
<evidence type="ECO:0000256" key="1">
    <source>
        <dbReference type="ARBA" id="ARBA00006576"/>
    </source>
</evidence>
<dbReference type="EMBL" id="WOAJ01000004">
    <property type="protein sequence ID" value="MUI58918.1"/>
    <property type="molecule type" value="Genomic_DNA"/>
</dbReference>
<evidence type="ECO:0000256" key="2">
    <source>
        <dbReference type="ARBA" id="ARBA00022723"/>
    </source>
</evidence>
<dbReference type="Gene3D" id="3.40.50.300">
    <property type="entry name" value="P-loop containing nucleotide triphosphate hydrolases"/>
    <property type="match status" value="1"/>
</dbReference>
<keyword evidence="2" id="KW-0479">Metal-binding</keyword>
<proteinExistence type="inferred from homology"/>
<gene>
    <name evidence="6" type="ORF">GNQ20_14010</name>
</gene>
<dbReference type="PANTHER" id="PTHR11086:SF18">
    <property type="entry name" value="DEOXYCYTIDYLATE DEAMINASE"/>
    <property type="match status" value="1"/>
</dbReference>
<evidence type="ECO:0000256" key="3">
    <source>
        <dbReference type="ARBA" id="ARBA00022801"/>
    </source>
</evidence>
<dbReference type="Pfam" id="PF00383">
    <property type="entry name" value="dCMP_cyt_deam_1"/>
    <property type="match status" value="1"/>
</dbReference>
<dbReference type="PROSITE" id="PS51747">
    <property type="entry name" value="CYT_DCMP_DEAMINASES_2"/>
    <property type="match status" value="1"/>
</dbReference>
<dbReference type="SUPFAM" id="SSF53927">
    <property type="entry name" value="Cytidine deaminase-like"/>
    <property type="match status" value="1"/>
</dbReference>
<protein>
    <submittedName>
        <fullName evidence="6">Cytidine deaminase</fullName>
    </submittedName>
</protein>
<dbReference type="GO" id="GO:0008270">
    <property type="term" value="F:zinc ion binding"/>
    <property type="evidence" value="ECO:0007669"/>
    <property type="project" value="InterPro"/>
</dbReference>
<sequence length="520" mass="57662">MAAPDFRLAPSANTDDSTHFDDVGAIRRTITPEIVIALCGPMGTPLHEVAETFQSLLTGADYGYHEVKVIKLSDEIRKHSQLPEGRSILKLIEAGNELRHQYGNEILARFAIRQITLAREAAQKQAEDYHEPDLFGPPEGAIVPKVTPRYCHIIDSIKHIDELRLLRSVYGDMLHVVGVYSPIELRITRLERIKGPEDEVHALIDRDSGEEVDYGQRVEDTFPQADFFLRVEKTTDTHRKGRVKRFLDLMLGTVIATPTLNERAMYAAFSAARNSACLSRQVGAAITSAEGEILATGWNDVPKAFGGLYQTEVYGSSPDEDRRCWNLNGGLCSNDQEKKVISGVIVDLLVKEGLIAADKRDAAFTVIRKKSQLKSLIEFSRAVHAEMHALLNAGATDGGRIRDGKLFVTTYPCHSCARHLVAAGVREVYFLEPYRKSLATKLHEDAITENESDTDKVRVMPFDGVAPSRFLRFFSAHPSGRKDGNGKMYSRDAHPVASITMEALPTLEALVVEALNSRGI</sequence>
<evidence type="ECO:0000256" key="4">
    <source>
        <dbReference type="ARBA" id="ARBA00022833"/>
    </source>
</evidence>
<dbReference type="InterPro" id="IPR015517">
    <property type="entry name" value="dCMP_deaminase-rel"/>
</dbReference>
<reference evidence="6" key="1">
    <citation type="submission" date="2019-11" db="EMBL/GenBank/DDBJ databases">
        <title>Genomes of ocular Pseudomonas aeruginosa isolates.</title>
        <authorList>
            <person name="Khan M."/>
            <person name="Rice S.A."/>
            <person name="Willcox M.D.P."/>
            <person name="Stapleton F."/>
        </authorList>
    </citation>
    <scope>NUCLEOTIDE SEQUENCE</scope>
    <source>
        <strain evidence="6">PA206</strain>
    </source>
</reference>
<evidence type="ECO:0000259" key="5">
    <source>
        <dbReference type="PROSITE" id="PS51747"/>
    </source>
</evidence>
<dbReference type="PROSITE" id="PS00903">
    <property type="entry name" value="CYT_DCMP_DEAMINASES_1"/>
    <property type="match status" value="1"/>
</dbReference>
<accession>A0A6A9K4K3</accession>
<dbReference type="InterPro" id="IPR027417">
    <property type="entry name" value="P-loop_NTPase"/>
</dbReference>
<dbReference type="NCBIfam" id="NF041025">
    <property type="entry name" value="antiphage_deaminase"/>
    <property type="match status" value="1"/>
</dbReference>
<feature type="domain" description="CMP/dCMP-type deaminase" evidence="5">
    <location>
        <begin position="259"/>
        <end position="455"/>
    </location>
</feature>
<dbReference type="PANTHER" id="PTHR11086">
    <property type="entry name" value="DEOXYCYTIDYLATE DEAMINASE-RELATED"/>
    <property type="match status" value="1"/>
</dbReference>
<dbReference type="InterPro" id="IPR016193">
    <property type="entry name" value="Cytidine_deaminase-like"/>
</dbReference>
<comment type="caution">
    <text evidence="6">The sequence shown here is derived from an EMBL/GenBank/DDBJ whole genome shotgun (WGS) entry which is preliminary data.</text>
</comment>
<dbReference type="InterPro" id="IPR016192">
    <property type="entry name" value="APOBEC/CMP_deaminase_Zn-bd"/>
</dbReference>
<dbReference type="RefSeq" id="WP_155681312.1">
    <property type="nucleotide sequence ID" value="NZ_WOAJ01000004.1"/>
</dbReference>
<comment type="similarity">
    <text evidence="1">Belongs to the cytidine and deoxycytidylate deaminase family.</text>
</comment>
<dbReference type="AlphaFoldDB" id="A0A6A9K4K3"/>
<keyword evidence="4" id="KW-0862">Zinc</keyword>
<dbReference type="GO" id="GO:0005737">
    <property type="term" value="C:cytoplasm"/>
    <property type="evidence" value="ECO:0007669"/>
    <property type="project" value="TreeGrafter"/>
</dbReference>
<dbReference type="Gene3D" id="3.40.140.10">
    <property type="entry name" value="Cytidine Deaminase, domain 2"/>
    <property type="match status" value="1"/>
</dbReference>
<name>A0A6A9K4K3_PSEAI</name>
<organism evidence="6">
    <name type="scientific">Pseudomonas aeruginosa</name>
    <dbReference type="NCBI Taxonomy" id="287"/>
    <lineage>
        <taxon>Bacteria</taxon>
        <taxon>Pseudomonadati</taxon>
        <taxon>Pseudomonadota</taxon>
        <taxon>Gammaproteobacteria</taxon>
        <taxon>Pseudomonadales</taxon>
        <taxon>Pseudomonadaceae</taxon>
        <taxon>Pseudomonas</taxon>
    </lineage>
</organism>
<dbReference type="GO" id="GO:0004132">
    <property type="term" value="F:dCMP deaminase activity"/>
    <property type="evidence" value="ECO:0007669"/>
    <property type="project" value="TreeGrafter"/>
</dbReference>